<feature type="domain" description="DUF6894" evidence="2">
    <location>
        <begin position="3"/>
        <end position="70"/>
    </location>
</feature>
<dbReference type="KEGG" id="mch:Mchl_4095"/>
<reference evidence="3 4" key="2">
    <citation type="journal article" date="2012" name="J. Bacteriol.">
        <title>Complete genome sequences of six strains of the genus Methylobacterium.</title>
        <authorList>
            <person name="Marx C.J."/>
            <person name="Bringel F."/>
            <person name="Chistoserdova L."/>
            <person name="Moulin L."/>
            <person name="Farhan Ul Haque M."/>
            <person name="Fleischman D.E."/>
            <person name="Gruffaz C."/>
            <person name="Jourand P."/>
            <person name="Knief C."/>
            <person name="Lee M.C."/>
            <person name="Muller E.E."/>
            <person name="Nadalig T."/>
            <person name="Peyraud R."/>
            <person name="Roselli S."/>
            <person name="Russ L."/>
            <person name="Goodwin L.A."/>
            <person name="Ivanova N."/>
            <person name="Kyrpides N."/>
            <person name="Lajus A."/>
            <person name="Land M.L."/>
            <person name="Medigue C."/>
            <person name="Mikhailova N."/>
            <person name="Nolan M."/>
            <person name="Woyke T."/>
            <person name="Stolyar S."/>
            <person name="Vorholt J.A."/>
            <person name="Vuilleumier S."/>
        </authorList>
    </citation>
    <scope>NUCLEOTIDE SEQUENCE [LARGE SCALE GENOMIC DNA]</scope>
    <source>
        <strain evidence="4">CM4 / NCIMB 13688</strain>
    </source>
</reference>
<dbReference type="Proteomes" id="UP000002385">
    <property type="component" value="Chromosome"/>
</dbReference>
<evidence type="ECO:0000313" key="4">
    <source>
        <dbReference type="Proteomes" id="UP000002385"/>
    </source>
</evidence>
<accession>B7KZW2</accession>
<dbReference type="HOGENOM" id="CLU_2206915_0_0_5"/>
<sequence length="107" mass="12042">MARYRFHATNGYECVFDAHGKDIRVPERLVRQADKVAQEVMSNLADREDWSEWHVTVHDLNGRRVLVKPFVSGAVDLRAFTPEQARSGSEKVSTRPDVPYGAAACPT</sequence>
<feature type="region of interest" description="Disordered" evidence="1">
    <location>
        <begin position="84"/>
        <end position="107"/>
    </location>
</feature>
<evidence type="ECO:0000313" key="3">
    <source>
        <dbReference type="EMBL" id="ACK84893.1"/>
    </source>
</evidence>
<evidence type="ECO:0000259" key="2">
    <source>
        <dbReference type="Pfam" id="PF21834"/>
    </source>
</evidence>
<gene>
    <name evidence="3" type="ordered locus">Mchl_4095</name>
</gene>
<dbReference type="Pfam" id="PF21834">
    <property type="entry name" value="DUF6894"/>
    <property type="match status" value="1"/>
</dbReference>
<evidence type="ECO:0000256" key="1">
    <source>
        <dbReference type="SAM" id="MobiDB-lite"/>
    </source>
</evidence>
<protein>
    <recommendedName>
        <fullName evidence="2">DUF6894 domain-containing protein</fullName>
    </recommendedName>
</protein>
<dbReference type="EMBL" id="CP001298">
    <property type="protein sequence ID" value="ACK84893.1"/>
    <property type="molecule type" value="Genomic_DNA"/>
</dbReference>
<dbReference type="AlphaFoldDB" id="B7KZW2"/>
<reference evidence="4" key="1">
    <citation type="submission" date="2008-12" db="EMBL/GenBank/DDBJ databases">
        <title>Complete sequence of chromosome of Methylobacterium chloromethanicum CM4.</title>
        <authorList>
            <consortium name="US DOE Joint Genome Institute"/>
            <person name="Lucas S."/>
            <person name="Copeland A."/>
            <person name="Lapidus A."/>
            <person name="Glavina del Rio T."/>
            <person name="Dalin E."/>
            <person name="Tice H."/>
            <person name="Bruce D."/>
            <person name="Goodwin L."/>
            <person name="Pitluck S."/>
            <person name="Chertkov O."/>
            <person name="Brettin T."/>
            <person name="Detter J.C."/>
            <person name="Han C."/>
            <person name="Larimer F."/>
            <person name="Land M."/>
            <person name="Hauser L."/>
            <person name="Kyrpides N."/>
            <person name="Mikhailova N."/>
            <person name="Marx C."/>
            <person name="Richardson P."/>
        </authorList>
    </citation>
    <scope>NUCLEOTIDE SEQUENCE [LARGE SCALE GENOMIC DNA]</scope>
    <source>
        <strain evidence="4">CM4 / NCIMB 13688</strain>
    </source>
</reference>
<name>B7KZW2_METC4</name>
<organism evidence="3 4">
    <name type="scientific">Methylorubrum extorquens (strain CM4 / NCIMB 13688)</name>
    <name type="common">Methylobacterium extorquens</name>
    <dbReference type="NCBI Taxonomy" id="440085"/>
    <lineage>
        <taxon>Bacteria</taxon>
        <taxon>Pseudomonadati</taxon>
        <taxon>Pseudomonadota</taxon>
        <taxon>Alphaproteobacteria</taxon>
        <taxon>Hyphomicrobiales</taxon>
        <taxon>Methylobacteriaceae</taxon>
        <taxon>Methylorubrum</taxon>
    </lineage>
</organism>
<dbReference type="InterPro" id="IPR054189">
    <property type="entry name" value="DUF6894"/>
</dbReference>
<proteinExistence type="predicted"/>